<dbReference type="PANTHER" id="PTHR31465">
    <property type="entry name" value="PROTEIN RTA1-RELATED"/>
    <property type="match status" value="1"/>
</dbReference>
<dbReference type="AlphaFoldDB" id="A0AB34Q2C7"/>
<feature type="transmembrane region" description="Helical" evidence="9">
    <location>
        <begin position="176"/>
        <end position="200"/>
    </location>
</feature>
<feature type="transmembrane region" description="Helical" evidence="9">
    <location>
        <begin position="120"/>
        <end position="139"/>
    </location>
</feature>
<evidence type="ECO:0000256" key="3">
    <source>
        <dbReference type="ARBA" id="ARBA00022692"/>
    </source>
</evidence>
<keyword evidence="6 9" id="KW-0472">Membrane</keyword>
<accession>A0AB34Q2C7</accession>
<dbReference type="Proteomes" id="UP000030161">
    <property type="component" value="Unassembled WGS sequence"/>
</dbReference>
<organism evidence="10 11">
    <name type="scientific">Candida albicans P78048</name>
    <dbReference type="NCBI Taxonomy" id="1094989"/>
    <lineage>
        <taxon>Eukaryota</taxon>
        <taxon>Fungi</taxon>
        <taxon>Dikarya</taxon>
        <taxon>Ascomycota</taxon>
        <taxon>Saccharomycotina</taxon>
        <taxon>Pichiomycetes</taxon>
        <taxon>Debaryomycetaceae</taxon>
        <taxon>Candida/Lodderomyces clade</taxon>
        <taxon>Candida</taxon>
    </lineage>
</organism>
<keyword evidence="5" id="KW-0813">Transport</keyword>
<evidence type="ECO:0000256" key="5">
    <source>
        <dbReference type="ARBA" id="ARBA00023055"/>
    </source>
</evidence>
<comment type="function">
    <text evidence="7">Catalyzes the ATP-dependent translocation of sphingoid long-chain bases (LCBs) from the cytoplasmic site toward the extracytoplasmic side of the membrane (flip-flop). Involved in the establishment of the functional lipid asymmetry of the plasma membrane. Regulates intracellular levels of LCBs, sphingolipid precursors that are growth inhibitory at increased levels.</text>
</comment>
<gene>
    <name evidence="10" type="ORF">MG3_00706</name>
</gene>
<evidence type="ECO:0000313" key="10">
    <source>
        <dbReference type="EMBL" id="KGR21699.1"/>
    </source>
</evidence>
<dbReference type="InterPro" id="IPR007568">
    <property type="entry name" value="RTA1"/>
</dbReference>
<dbReference type="GO" id="GO:0006869">
    <property type="term" value="P:lipid transport"/>
    <property type="evidence" value="ECO:0007669"/>
    <property type="project" value="UniProtKB-KW"/>
</dbReference>
<evidence type="ECO:0000313" key="11">
    <source>
        <dbReference type="Proteomes" id="UP000030161"/>
    </source>
</evidence>
<evidence type="ECO:0000256" key="6">
    <source>
        <dbReference type="ARBA" id="ARBA00023136"/>
    </source>
</evidence>
<evidence type="ECO:0000256" key="8">
    <source>
        <dbReference type="ARBA" id="ARBA00041117"/>
    </source>
</evidence>
<dbReference type="GO" id="GO:0000324">
    <property type="term" value="C:fungal-type vacuole"/>
    <property type="evidence" value="ECO:0007669"/>
    <property type="project" value="TreeGrafter"/>
</dbReference>
<sequence>MDGVSLLNQYLKSWTPTSLPTSTSISTINPTNTAGLALTLLELQNAIQTETNTISLYFLSRAARGVAASYTIISGQQYLATATATQDFPEVTSAMVNATLSLKQLEWKANLYAINLSVPFNAFFAAMFGVTLICLLGIGFSTKTKYFTICLACGTVLEVIGYVARTLAHYSWSDPNLFLCQIVSLTVAPAFIMAGVYYLLSQMIIIHGEQYAILKPIMVSIIFIFCDVVSLFVQASGGAAAAVSLRSFKDTELGTYIMVGGIGFQVVSMTLFLYFLFDFVYRSFFTANSNIKYSFSTYCSLLFNTKKGRLLRQDLEPFYDVGYKHIRQRSLFNYMPLVIIISVGFIYIRCIYRVIELSEGWRGYLITHEEYIFALDALMVLLTCITYVFFHPGLVFGKQMTAQISVSANKSESAADHESHCGNSRMYNYSKNHSNSPQSSHDEKFIMDQRQKYYNPYFLPTKFSQYNSHSCPSSETYTYSSYNSKLETKSESSWQNR</sequence>
<keyword evidence="5" id="KW-0445">Lipid transport</keyword>
<protein>
    <recommendedName>
        <fullName evidence="8">Sphingoid long-chain base transporter RSB1</fullName>
    </recommendedName>
</protein>
<feature type="transmembrane region" description="Helical" evidence="9">
    <location>
        <begin position="146"/>
        <end position="164"/>
    </location>
</feature>
<evidence type="ECO:0000256" key="1">
    <source>
        <dbReference type="ARBA" id="ARBA00004651"/>
    </source>
</evidence>
<evidence type="ECO:0000256" key="4">
    <source>
        <dbReference type="ARBA" id="ARBA00022989"/>
    </source>
</evidence>
<comment type="caution">
    <text evidence="10">The sequence shown here is derived from an EMBL/GenBank/DDBJ whole genome shotgun (WGS) entry which is preliminary data.</text>
</comment>
<name>A0AB34Q2C7_CANAX</name>
<reference evidence="10 11" key="1">
    <citation type="submission" date="2013-12" db="EMBL/GenBank/DDBJ databases">
        <title>The Genome Sequence of Candida albicans P78048.</title>
        <authorList>
            <consortium name="The Broad Institute Genome Sequencing Platform"/>
            <consortium name="The Broad Institute Genome Sequencing Center for Infectious Disease"/>
            <person name="Cuomo C."/>
            <person name="Bennett R."/>
            <person name="Hirakawa M."/>
            <person name="Noverr M."/>
            <person name="Mitchell A."/>
            <person name="Young S.K."/>
            <person name="Zeng Q."/>
            <person name="Gargeya S."/>
            <person name="Fitzgerald M."/>
            <person name="Abouelleil A."/>
            <person name="Alvarado L."/>
            <person name="Berlin A.M."/>
            <person name="Chapman S.B."/>
            <person name="Dewar J."/>
            <person name="Goldberg J."/>
            <person name="Griggs A."/>
            <person name="Gujja S."/>
            <person name="Hansen M."/>
            <person name="Howarth C."/>
            <person name="Imamovic A."/>
            <person name="Larimer J."/>
            <person name="McCowan C."/>
            <person name="Murphy C."/>
            <person name="Pearson M."/>
            <person name="Priest M."/>
            <person name="Roberts A."/>
            <person name="Saif S."/>
            <person name="Shea T."/>
            <person name="Sykes S."/>
            <person name="Wortman J."/>
            <person name="Nusbaum C."/>
            <person name="Birren B."/>
        </authorList>
    </citation>
    <scope>NUCLEOTIDE SEQUENCE [LARGE SCALE GENOMIC DNA]</scope>
    <source>
        <strain evidence="10 11">P78048</strain>
    </source>
</reference>
<feature type="transmembrane region" description="Helical" evidence="9">
    <location>
        <begin position="371"/>
        <end position="390"/>
    </location>
</feature>
<proteinExistence type="inferred from homology"/>
<dbReference type="Pfam" id="PF04479">
    <property type="entry name" value="RTA1"/>
    <property type="match status" value="1"/>
</dbReference>
<feature type="transmembrane region" description="Helical" evidence="9">
    <location>
        <begin position="253"/>
        <end position="277"/>
    </location>
</feature>
<evidence type="ECO:0000256" key="2">
    <source>
        <dbReference type="ARBA" id="ARBA00009969"/>
    </source>
</evidence>
<dbReference type="PANTHER" id="PTHR31465:SF9">
    <property type="entry name" value="SPHINGOID LONG-CHAIN BASE TRANSPORTER RSB1"/>
    <property type="match status" value="1"/>
</dbReference>
<evidence type="ECO:0000256" key="7">
    <source>
        <dbReference type="ARBA" id="ARBA00037472"/>
    </source>
</evidence>
<feature type="transmembrane region" description="Helical" evidence="9">
    <location>
        <begin position="334"/>
        <end position="355"/>
    </location>
</feature>
<keyword evidence="4 9" id="KW-1133">Transmembrane helix</keyword>
<feature type="transmembrane region" description="Helical" evidence="9">
    <location>
        <begin position="212"/>
        <end position="233"/>
    </location>
</feature>
<evidence type="ECO:0000256" key="9">
    <source>
        <dbReference type="SAM" id="Phobius"/>
    </source>
</evidence>
<comment type="subcellular location">
    <subcellularLocation>
        <location evidence="1">Cell membrane</location>
        <topology evidence="1">Multi-pass membrane protein</topology>
    </subcellularLocation>
</comment>
<dbReference type="GO" id="GO:0005886">
    <property type="term" value="C:plasma membrane"/>
    <property type="evidence" value="ECO:0007669"/>
    <property type="project" value="UniProtKB-SubCell"/>
</dbReference>
<dbReference type="EMBL" id="AJIX01000003">
    <property type="protein sequence ID" value="KGR21699.1"/>
    <property type="molecule type" value="Genomic_DNA"/>
</dbReference>
<keyword evidence="3 9" id="KW-0812">Transmembrane</keyword>
<comment type="similarity">
    <text evidence="2">Belongs to the lipid-translocating exporter (LTE) (TC 9.A.26.1) family.</text>
</comment>